<feature type="region of interest" description="Disordered" evidence="1">
    <location>
        <begin position="822"/>
        <end position="852"/>
    </location>
</feature>
<reference evidence="3 4" key="1">
    <citation type="submission" date="2016-07" db="EMBL/GenBank/DDBJ databases">
        <title>Pervasive Adenine N6-methylation of Active Genes in Fungi.</title>
        <authorList>
            <consortium name="DOE Joint Genome Institute"/>
            <person name="Mondo S.J."/>
            <person name="Dannebaum R.O."/>
            <person name="Kuo R.C."/>
            <person name="Labutti K."/>
            <person name="Haridas S."/>
            <person name="Kuo A."/>
            <person name="Salamov A."/>
            <person name="Ahrendt S.R."/>
            <person name="Lipzen A."/>
            <person name="Sullivan W."/>
            <person name="Andreopoulos W.B."/>
            <person name="Clum A."/>
            <person name="Lindquist E."/>
            <person name="Daum C."/>
            <person name="Ramamoorthy G.K."/>
            <person name="Gryganskyi A."/>
            <person name="Culley D."/>
            <person name="Magnuson J.K."/>
            <person name="James T.Y."/>
            <person name="O'Malley M.A."/>
            <person name="Stajich J.E."/>
            <person name="Spatafora J.W."/>
            <person name="Visel A."/>
            <person name="Grigoriev I.V."/>
        </authorList>
    </citation>
    <scope>NUCLEOTIDE SEQUENCE [LARGE SCALE GENOMIC DNA]</scope>
    <source>
        <strain evidence="3 4">62-1032</strain>
    </source>
</reference>
<feature type="compositionally biased region" description="Low complexity" evidence="1">
    <location>
        <begin position="26"/>
        <end position="48"/>
    </location>
</feature>
<dbReference type="GO" id="GO:1902657">
    <property type="term" value="P:protein localization to prospore membrane"/>
    <property type="evidence" value="ECO:0007669"/>
    <property type="project" value="InterPro"/>
</dbReference>
<feature type="region of interest" description="Disordered" evidence="1">
    <location>
        <begin position="978"/>
        <end position="1001"/>
    </location>
</feature>
<feature type="compositionally biased region" description="Basic residues" evidence="1">
    <location>
        <begin position="144"/>
        <end position="157"/>
    </location>
</feature>
<organism evidence="3 4">
    <name type="scientific">Leucosporidium creatinivorum</name>
    <dbReference type="NCBI Taxonomy" id="106004"/>
    <lineage>
        <taxon>Eukaryota</taxon>
        <taxon>Fungi</taxon>
        <taxon>Dikarya</taxon>
        <taxon>Basidiomycota</taxon>
        <taxon>Pucciniomycotina</taxon>
        <taxon>Microbotryomycetes</taxon>
        <taxon>Leucosporidiales</taxon>
        <taxon>Leucosporidium</taxon>
    </lineage>
</organism>
<dbReference type="PANTHER" id="PTHR28076:SF1">
    <property type="entry name" value="PROSPORE MEMBRANE ADAPTER PROTEIN SPO71"/>
    <property type="match status" value="1"/>
</dbReference>
<feature type="domain" description="PH" evidence="2">
    <location>
        <begin position="727"/>
        <end position="960"/>
    </location>
</feature>
<feature type="compositionally biased region" description="Acidic residues" evidence="1">
    <location>
        <begin position="110"/>
        <end position="136"/>
    </location>
</feature>
<dbReference type="InterPro" id="IPR001849">
    <property type="entry name" value="PH_domain"/>
</dbReference>
<dbReference type="InterPro" id="IPR057379">
    <property type="entry name" value="PH_SPO71"/>
</dbReference>
<protein>
    <recommendedName>
        <fullName evidence="2">PH domain-containing protein</fullName>
    </recommendedName>
</protein>
<feature type="compositionally biased region" description="Basic and acidic residues" evidence="1">
    <location>
        <begin position="191"/>
        <end position="202"/>
    </location>
</feature>
<feature type="compositionally biased region" description="Acidic residues" evidence="1">
    <location>
        <begin position="521"/>
        <end position="531"/>
    </location>
</feature>
<feature type="region of interest" description="Disordered" evidence="1">
    <location>
        <begin position="82"/>
        <end position="233"/>
    </location>
</feature>
<feature type="region of interest" description="Disordered" evidence="1">
    <location>
        <begin position="491"/>
        <end position="538"/>
    </location>
</feature>
<feature type="compositionally biased region" description="Polar residues" evidence="1">
    <location>
        <begin position="340"/>
        <end position="352"/>
    </location>
</feature>
<gene>
    <name evidence="3" type="ORF">BCR35DRAFT_308380</name>
</gene>
<keyword evidence="4" id="KW-1185">Reference proteome</keyword>
<dbReference type="STRING" id="106004.A0A1Y2E5W0"/>
<feature type="compositionally biased region" description="Polar residues" evidence="1">
    <location>
        <begin position="212"/>
        <end position="230"/>
    </location>
</feature>
<dbReference type="OrthoDB" id="5579281at2759"/>
<dbReference type="AlphaFoldDB" id="A0A1Y2E5W0"/>
<feature type="domain" description="PH" evidence="2">
    <location>
        <begin position="1024"/>
        <end position="1176"/>
    </location>
</feature>
<accession>A0A1Y2E5W0</accession>
<dbReference type="InParanoid" id="A0A1Y2E5W0"/>
<evidence type="ECO:0000313" key="4">
    <source>
        <dbReference type="Proteomes" id="UP000193467"/>
    </source>
</evidence>
<feature type="compositionally biased region" description="Polar residues" evidence="1">
    <location>
        <begin position="271"/>
        <end position="288"/>
    </location>
</feature>
<evidence type="ECO:0000256" key="1">
    <source>
        <dbReference type="SAM" id="MobiDB-lite"/>
    </source>
</evidence>
<dbReference type="InterPro" id="IPR039486">
    <property type="entry name" value="Mug56/Spo71_PH"/>
</dbReference>
<dbReference type="PANTHER" id="PTHR28076">
    <property type="entry name" value="SPORULATION-SPECIFIC PROTEIN 71"/>
    <property type="match status" value="1"/>
</dbReference>
<sequence length="1197" mass="132802">MDAGASGEASTSSNGRLLSASSQLPRTRTGSVGTTQTTRTFCTARSTRSAPLLPSTLQQHEFPLREGEIGTRKLEGAHVGAGSLRRVFIGPHFVGQGGGKGKEREREQQGMDEEEGSSGESSDSSDEDDDDEEDARDWEGRAERARRRIARGRRKGQRVPTGETVHGGFKATGSRKSSMHKWIGGSFEVGGDVREAQARRDQAAQQRKASAPTPSQLGSLANDQTFTTARSKLEGTKEEYQLIQPHSSAEAKLPPGLIHGLLRRPSDVPFNDTTSLSAAPIAQNSTPTPVAPKGILRTKGPQLNGSLLGRGHPGSPSLAPPASLRSLPLPMPPPIPNASKSTPPSGTVTFSQAKPLEGDKPPVPASEVLARPDAVDEDVPLAAFPPRKRKSKNDILRKERMLMRVDWSAREDLPDHFDENTSRKFPTKHEGWEELGVVWRRHHIELWTEPAIHATSFLLGRKKLKHTIPLHPNRTKLSLYSSPDSIFCLTHRPSSHHNDSPSTSSAKSKRASRKKASGDERADDEGEEEEDNGGRSKATKRAYVHFRHSGTNIYIFRPKTTSVSKEWMWHLFRALGGSLPKQLDIAVPGLGARIRLPVPVDLPAKPSAGEGYLPMEEREGEGWRLLTPSAVIAACVERLRCFPEWEKLFQEAQQAGREVRLVWRRGRVLDWVEMGKREREWGVVAGLAMQQPHFEPRLELRLALHYPTTVRLPSTPTSPSIRLSEPPSIEGYLTRHRPKSGNERIYLSSHDGHLFLCRPTTAHPPEPPMPVHEGVENPAALVLAPFVLGFASVGAGEKEKKKKRERLLDRIGVSRIGGGVGKEARRKERTVKSFEKGQGSSGGEEGGGEDEDEENILAILEREEKKRAFQQISDARGYVDLRDVVSVEVGVDEGEIDAAVGIFDVGGTEGLEVVEDKGLLSRQRSFVVTTRGGTSVRFECYSIAVREEWVGRLRALVTYWSRRERMDAIEQMELSSFGPRRQLPTDSHPNSRDPSPAREEETAETASLLSKVCNFCIMEECRPIVRCGRFFVKKGLRGMFKERYLILLAGTLVEFQVHERDMHGAPLPSVYHRRKSSLSLRGCYVYSGRLTASFLNPNTASTWDPADPHGKFPRMYRQDGLRVADEEEDCTLVILKRPFGGGGRFGKQGSSRVLRARSMVERDEMVFALNQAIQRLAEGERAREDRLKEFPWLKSTS</sequence>
<name>A0A1Y2E5W0_9BASI</name>
<dbReference type="Pfam" id="PF15404">
    <property type="entry name" value="PH_4"/>
    <property type="match status" value="1"/>
</dbReference>
<evidence type="ECO:0000259" key="2">
    <source>
        <dbReference type="SMART" id="SM00233"/>
    </source>
</evidence>
<feature type="compositionally biased region" description="Polar residues" evidence="1">
    <location>
        <begin position="8"/>
        <end position="25"/>
    </location>
</feature>
<dbReference type="InterPro" id="IPR040345">
    <property type="entry name" value="Mug56/Spo71"/>
</dbReference>
<feature type="region of interest" description="Disordered" evidence="1">
    <location>
        <begin position="269"/>
        <end position="365"/>
    </location>
</feature>
<feature type="region of interest" description="Disordered" evidence="1">
    <location>
        <begin position="1"/>
        <end position="64"/>
    </location>
</feature>
<feature type="compositionally biased region" description="Basic and acidic residues" evidence="1">
    <location>
        <begin position="989"/>
        <end position="1000"/>
    </location>
</feature>
<comment type="caution">
    <text evidence="3">The sequence shown here is derived from an EMBL/GenBank/DDBJ whole genome shotgun (WGS) entry which is preliminary data.</text>
</comment>
<proteinExistence type="predicted"/>
<dbReference type="SMART" id="SM00233">
    <property type="entry name" value="PH"/>
    <property type="match status" value="2"/>
</dbReference>
<feature type="compositionally biased region" description="Basic and acidic residues" evidence="1">
    <location>
        <begin position="100"/>
        <end position="109"/>
    </location>
</feature>
<feature type="compositionally biased region" description="Low complexity" evidence="1">
    <location>
        <begin position="313"/>
        <end position="328"/>
    </location>
</feature>
<evidence type="ECO:0000313" key="3">
    <source>
        <dbReference type="EMBL" id="ORY66941.1"/>
    </source>
</evidence>
<dbReference type="Pfam" id="PF23207">
    <property type="entry name" value="PH_SPO71"/>
    <property type="match status" value="1"/>
</dbReference>
<dbReference type="Proteomes" id="UP000193467">
    <property type="component" value="Unassembled WGS sequence"/>
</dbReference>
<dbReference type="EMBL" id="MCGR01000061">
    <property type="protein sequence ID" value="ORY66941.1"/>
    <property type="molecule type" value="Genomic_DNA"/>
</dbReference>
<feature type="compositionally biased region" description="Basic and acidic residues" evidence="1">
    <location>
        <begin position="822"/>
        <end position="835"/>
    </location>
</feature>